<dbReference type="GO" id="GO:0070478">
    <property type="term" value="P:nuclear-transcribed mRNA catabolic process, 3'-5' exonucleolytic nonsense-mediated decay"/>
    <property type="evidence" value="ECO:0007669"/>
    <property type="project" value="TreeGrafter"/>
</dbReference>
<feature type="compositionally biased region" description="Basic and acidic residues" evidence="5">
    <location>
        <begin position="526"/>
        <end position="541"/>
    </location>
</feature>
<protein>
    <submittedName>
        <fullName evidence="8">Unannotated protein</fullName>
    </submittedName>
</protein>
<proteinExistence type="predicted"/>
<evidence type="ECO:0000256" key="3">
    <source>
        <dbReference type="ARBA" id="ARBA00022806"/>
    </source>
</evidence>
<dbReference type="SMART" id="SM00487">
    <property type="entry name" value="DEXDc"/>
    <property type="match status" value="1"/>
</dbReference>
<dbReference type="PANTHER" id="PTHR12131">
    <property type="entry name" value="ATP-DEPENDENT RNA AND DNA HELICASE"/>
    <property type="match status" value="1"/>
</dbReference>
<name>A0A6J6EVF6_9ZZZZ</name>
<keyword evidence="3" id="KW-0347">Helicase</keyword>
<dbReference type="PANTHER" id="PTHR12131:SF1">
    <property type="entry name" value="ATP-DEPENDENT RNA HELICASE SUPV3L1, MITOCHONDRIAL-RELATED"/>
    <property type="match status" value="1"/>
</dbReference>
<reference evidence="8" key="1">
    <citation type="submission" date="2020-05" db="EMBL/GenBank/DDBJ databases">
        <authorList>
            <person name="Chiriac C."/>
            <person name="Salcher M."/>
            <person name="Ghai R."/>
            <person name="Kavagutti S V."/>
        </authorList>
    </citation>
    <scope>NUCLEOTIDE SEQUENCE</scope>
</reference>
<dbReference type="SUPFAM" id="SSF52540">
    <property type="entry name" value="P-loop containing nucleoside triphosphate hydrolases"/>
    <property type="match status" value="1"/>
</dbReference>
<dbReference type="GO" id="GO:0016787">
    <property type="term" value="F:hydrolase activity"/>
    <property type="evidence" value="ECO:0007669"/>
    <property type="project" value="UniProtKB-KW"/>
</dbReference>
<dbReference type="InterPro" id="IPR001650">
    <property type="entry name" value="Helicase_C-like"/>
</dbReference>
<dbReference type="GO" id="GO:0004386">
    <property type="term" value="F:helicase activity"/>
    <property type="evidence" value="ECO:0007669"/>
    <property type="project" value="UniProtKB-KW"/>
</dbReference>
<evidence type="ECO:0000259" key="7">
    <source>
        <dbReference type="PROSITE" id="PS51194"/>
    </source>
</evidence>
<dbReference type="EMBL" id="CAEZTU010000029">
    <property type="protein sequence ID" value="CAB4578633.1"/>
    <property type="molecule type" value="Genomic_DNA"/>
</dbReference>
<evidence type="ECO:0000256" key="5">
    <source>
        <dbReference type="SAM" id="MobiDB-lite"/>
    </source>
</evidence>
<sequence length="904" mass="102676">MTNYAQKLSRFKDFDSYEREVISDYLSSIPFEIDVFQQTAIQSFIKGNSVLVAAPTGSGKTIVGEFALFATTRAKQRCFYTTPIKALSNQKFLELVQRFGSDRVGLLTGDNSINGDAEIVVMTTEVLRNMIYQNPDKLHELGVVVMDEVHFLADKERGVVWEEILILLNQSVKIVALSATVSNVEDFGDWLKQVRGSCTFVIEEKRPVPLTQVIATSRELIPLISIEDPTRLNAKVSNLYKRNFTKSHSKSEIPSKSEIVDLLQKYRLLPAIYFIFSRKGCEQSVQILQQSNTRLTSAEEKVEIESIIRNRFDDIAASDWATLKIDDWIDCALRGFGSHHAGLIPQIKEVTELLFQKGLMKVVFSTETLAVGVNMPAKSVVLERMDKWNGDTHEYLTPAEFTQLTGRAGRRGIDTSGTAVIAFHPDSEPRFLLNLVSSRTFELASTFTPRYNMLLNLLEHRSVTATKVLLNKSFAQFSHEKSNSKVRSRIVEEKKAMDGYTQNLNCDKGNFESYYELVKQITALERESKSSKRDQSRKSRSDLSSNLDAGSVIRVKSSGKYQTGLITKILRERKGQESYWIVLENGDGRKFHLNEIDPVAGVISELVINRSTDFSKREARKQIAKVLSSFSYQKPSKTRSEAENNLSIEQLRAAIRKHPCHGCGDLYEHLRWAERREKLRKSIEILELDFNNSMMSLSNKCDEVLKLLKELSYIEVEQDKVKLNKEALVLKEIHSDQDLLTAECVSKGLLQDLSIEELPAVLSSFIYQPRRDEYEIPGNLSQKIRERAKSITALANELINLEMKYRIEYVRPPHFGIAEQVRRWAQGESLQKVLKNSDLAPGDFVRVAKQVTDLLRQIAKLKIDPLSKIARDAVSRINRGVVAYEPTVFEDQETDLESLKNSSI</sequence>
<dbReference type="Pfam" id="PF00270">
    <property type="entry name" value="DEAD"/>
    <property type="match status" value="1"/>
</dbReference>
<keyword evidence="1" id="KW-0547">Nucleotide-binding</keyword>
<organism evidence="8">
    <name type="scientific">freshwater metagenome</name>
    <dbReference type="NCBI Taxonomy" id="449393"/>
    <lineage>
        <taxon>unclassified sequences</taxon>
        <taxon>metagenomes</taxon>
        <taxon>ecological metagenomes</taxon>
    </lineage>
</organism>
<dbReference type="PROSITE" id="PS51194">
    <property type="entry name" value="HELICASE_CTER"/>
    <property type="match status" value="1"/>
</dbReference>
<evidence type="ECO:0000256" key="2">
    <source>
        <dbReference type="ARBA" id="ARBA00022801"/>
    </source>
</evidence>
<gene>
    <name evidence="8" type="ORF">UFOPK1740_00740</name>
</gene>
<dbReference type="GO" id="GO:0005524">
    <property type="term" value="F:ATP binding"/>
    <property type="evidence" value="ECO:0007669"/>
    <property type="project" value="UniProtKB-KW"/>
</dbReference>
<dbReference type="InterPro" id="IPR011545">
    <property type="entry name" value="DEAD/DEAH_box_helicase_dom"/>
</dbReference>
<dbReference type="GO" id="GO:0055087">
    <property type="term" value="C:Ski complex"/>
    <property type="evidence" value="ECO:0007669"/>
    <property type="project" value="TreeGrafter"/>
</dbReference>
<dbReference type="InterPro" id="IPR012961">
    <property type="entry name" value="Ski2/MTR4_C"/>
</dbReference>
<dbReference type="Pfam" id="PF08148">
    <property type="entry name" value="DSHCT"/>
    <property type="match status" value="1"/>
</dbReference>
<evidence type="ECO:0000256" key="1">
    <source>
        <dbReference type="ARBA" id="ARBA00022741"/>
    </source>
</evidence>
<feature type="domain" description="Helicase C-terminal" evidence="7">
    <location>
        <begin position="261"/>
        <end position="459"/>
    </location>
</feature>
<dbReference type="CDD" id="cd18795">
    <property type="entry name" value="SF2_C_Ski2"/>
    <property type="match status" value="1"/>
</dbReference>
<feature type="region of interest" description="Disordered" evidence="5">
    <location>
        <begin position="526"/>
        <end position="545"/>
    </location>
</feature>
<feature type="domain" description="Helicase ATP-binding" evidence="6">
    <location>
        <begin position="41"/>
        <end position="199"/>
    </location>
</feature>
<evidence type="ECO:0000313" key="8">
    <source>
        <dbReference type="EMBL" id="CAB4578633.1"/>
    </source>
</evidence>
<dbReference type="SMART" id="SM01142">
    <property type="entry name" value="DSHCT"/>
    <property type="match status" value="1"/>
</dbReference>
<dbReference type="InterPro" id="IPR027417">
    <property type="entry name" value="P-loop_NTPase"/>
</dbReference>
<keyword evidence="4" id="KW-0067">ATP-binding</keyword>
<dbReference type="Gene3D" id="1.10.3380.30">
    <property type="match status" value="1"/>
</dbReference>
<dbReference type="InterPro" id="IPR050699">
    <property type="entry name" value="RNA-DNA_Helicase"/>
</dbReference>
<dbReference type="Gene3D" id="3.40.50.300">
    <property type="entry name" value="P-loop containing nucleotide triphosphate hydrolases"/>
    <property type="match status" value="2"/>
</dbReference>
<dbReference type="GO" id="GO:0003676">
    <property type="term" value="F:nucleic acid binding"/>
    <property type="evidence" value="ECO:0007669"/>
    <property type="project" value="InterPro"/>
</dbReference>
<accession>A0A6J6EVF6</accession>
<evidence type="ECO:0000259" key="6">
    <source>
        <dbReference type="PROSITE" id="PS51192"/>
    </source>
</evidence>
<keyword evidence="2" id="KW-0378">Hydrolase</keyword>
<dbReference type="InterPro" id="IPR003593">
    <property type="entry name" value="AAA+_ATPase"/>
</dbReference>
<dbReference type="AlphaFoldDB" id="A0A6J6EVF6"/>
<dbReference type="SMART" id="SM00490">
    <property type="entry name" value="HELICc"/>
    <property type="match status" value="1"/>
</dbReference>
<dbReference type="SMART" id="SM00382">
    <property type="entry name" value="AAA"/>
    <property type="match status" value="1"/>
</dbReference>
<dbReference type="InterPro" id="IPR014001">
    <property type="entry name" value="Helicase_ATP-bd"/>
</dbReference>
<dbReference type="PROSITE" id="PS51192">
    <property type="entry name" value="HELICASE_ATP_BIND_1"/>
    <property type="match status" value="1"/>
</dbReference>
<evidence type="ECO:0000256" key="4">
    <source>
        <dbReference type="ARBA" id="ARBA00022840"/>
    </source>
</evidence>